<dbReference type="GO" id="GO:0000160">
    <property type="term" value="P:phosphorelay signal transduction system"/>
    <property type="evidence" value="ECO:0007669"/>
    <property type="project" value="InterPro"/>
</dbReference>
<evidence type="ECO:0008006" key="3">
    <source>
        <dbReference type="Google" id="ProtNLM"/>
    </source>
</evidence>
<name>A0A5C6A386_9BACT</name>
<evidence type="ECO:0000313" key="2">
    <source>
        <dbReference type="Proteomes" id="UP000316213"/>
    </source>
</evidence>
<evidence type="ECO:0000313" key="1">
    <source>
        <dbReference type="EMBL" id="TWT93651.1"/>
    </source>
</evidence>
<dbReference type="RefSeq" id="WP_146579462.1">
    <property type="nucleotide sequence ID" value="NZ_SJPM01000009.1"/>
</dbReference>
<reference evidence="1 2" key="1">
    <citation type="submission" date="2019-02" db="EMBL/GenBank/DDBJ databases">
        <title>Deep-cultivation of Planctomycetes and their phenomic and genomic characterization uncovers novel biology.</title>
        <authorList>
            <person name="Wiegand S."/>
            <person name="Jogler M."/>
            <person name="Boedeker C."/>
            <person name="Pinto D."/>
            <person name="Vollmers J."/>
            <person name="Rivas-Marin E."/>
            <person name="Kohn T."/>
            <person name="Peeters S.H."/>
            <person name="Heuer A."/>
            <person name="Rast P."/>
            <person name="Oberbeckmann S."/>
            <person name="Bunk B."/>
            <person name="Jeske O."/>
            <person name="Meyerdierks A."/>
            <person name="Storesund J.E."/>
            <person name="Kallscheuer N."/>
            <person name="Luecker S."/>
            <person name="Lage O.M."/>
            <person name="Pohl T."/>
            <person name="Merkel B.J."/>
            <person name="Hornburger P."/>
            <person name="Mueller R.-W."/>
            <person name="Bruemmer F."/>
            <person name="Labrenz M."/>
            <person name="Spormann A.M."/>
            <person name="Op Den Camp H."/>
            <person name="Overmann J."/>
            <person name="Amann R."/>
            <person name="Jetten M.S.M."/>
            <person name="Mascher T."/>
            <person name="Medema M.H."/>
            <person name="Devos D.P."/>
            <person name="Kaster A.-K."/>
            <person name="Ovreas L."/>
            <person name="Rohde M."/>
            <person name="Galperin M.Y."/>
            <person name="Jogler C."/>
        </authorList>
    </citation>
    <scope>NUCLEOTIDE SEQUENCE [LARGE SCALE GENOMIC DNA]</scope>
    <source>
        <strain evidence="1 2">Pla100</strain>
    </source>
</reference>
<dbReference type="EMBL" id="SJPM01000009">
    <property type="protein sequence ID" value="TWT93651.1"/>
    <property type="molecule type" value="Genomic_DNA"/>
</dbReference>
<dbReference type="SUPFAM" id="SSF47226">
    <property type="entry name" value="Histidine-containing phosphotransfer domain, HPT domain"/>
    <property type="match status" value="1"/>
</dbReference>
<proteinExistence type="predicted"/>
<comment type="caution">
    <text evidence="1">The sequence shown here is derived from an EMBL/GenBank/DDBJ whole genome shotgun (WGS) entry which is preliminary data.</text>
</comment>
<protein>
    <recommendedName>
        <fullName evidence="3">Hpt domain protein</fullName>
    </recommendedName>
</protein>
<dbReference type="AlphaFoldDB" id="A0A5C6A386"/>
<dbReference type="Gene3D" id="1.20.120.160">
    <property type="entry name" value="HPT domain"/>
    <property type="match status" value="1"/>
</dbReference>
<sequence>MNETQKARFSEALSRLAGDEEMLLILADIAIEDLPPMVVHLSEQLADDELTSAAATAHAMKGLLSSFETGTPTSELQALINAARSGNTSEAQALYTKTKPAIEQLLAEIETLVQNNQPS</sequence>
<dbReference type="InterPro" id="IPR036641">
    <property type="entry name" value="HPT_dom_sf"/>
</dbReference>
<dbReference type="Proteomes" id="UP000316213">
    <property type="component" value="Unassembled WGS sequence"/>
</dbReference>
<accession>A0A5C6A386</accession>
<keyword evidence="2" id="KW-1185">Reference proteome</keyword>
<dbReference type="OrthoDB" id="280534at2"/>
<gene>
    <name evidence="1" type="ORF">Pla100_41690</name>
</gene>
<organism evidence="1 2">
    <name type="scientific">Neorhodopirellula pilleata</name>
    <dbReference type="NCBI Taxonomy" id="2714738"/>
    <lineage>
        <taxon>Bacteria</taxon>
        <taxon>Pseudomonadati</taxon>
        <taxon>Planctomycetota</taxon>
        <taxon>Planctomycetia</taxon>
        <taxon>Pirellulales</taxon>
        <taxon>Pirellulaceae</taxon>
        <taxon>Neorhodopirellula</taxon>
    </lineage>
</organism>